<keyword evidence="4" id="KW-0813">Transport</keyword>
<evidence type="ECO:0000256" key="6">
    <source>
        <dbReference type="ARBA" id="ARBA00022692"/>
    </source>
</evidence>
<dbReference type="GO" id="GO:0005886">
    <property type="term" value="C:plasma membrane"/>
    <property type="evidence" value="ECO:0007669"/>
    <property type="project" value="UniProtKB-SubCell"/>
</dbReference>
<keyword evidence="6 12" id="KW-0812">Transmembrane</keyword>
<keyword evidence="9" id="KW-0811">Translocation</keyword>
<gene>
    <name evidence="13" type="primary">yajC</name>
    <name evidence="13" type="ORF">HCT46_03060</name>
</gene>
<dbReference type="RefSeq" id="WP_167703337.1">
    <property type="nucleotide sequence ID" value="NZ_CP118168.1"/>
</dbReference>
<dbReference type="NCBIfam" id="TIGR00739">
    <property type="entry name" value="yajC"/>
    <property type="match status" value="1"/>
</dbReference>
<keyword evidence="8 12" id="KW-1133">Transmembrane helix</keyword>
<dbReference type="Pfam" id="PF02699">
    <property type="entry name" value="YajC"/>
    <property type="match status" value="1"/>
</dbReference>
<dbReference type="AlphaFoldDB" id="A0A968GBN8"/>
<dbReference type="PANTHER" id="PTHR33909">
    <property type="entry name" value="SEC TRANSLOCON ACCESSORY COMPLEX SUBUNIT YAJC"/>
    <property type="match status" value="1"/>
</dbReference>
<evidence type="ECO:0000256" key="5">
    <source>
        <dbReference type="ARBA" id="ARBA00022475"/>
    </source>
</evidence>
<feature type="compositionally biased region" description="Basic and acidic residues" evidence="11">
    <location>
        <begin position="104"/>
        <end position="121"/>
    </location>
</feature>
<evidence type="ECO:0000256" key="10">
    <source>
        <dbReference type="ARBA" id="ARBA00023136"/>
    </source>
</evidence>
<dbReference type="PANTHER" id="PTHR33909:SF1">
    <property type="entry name" value="SEC TRANSLOCON ACCESSORY COMPLEX SUBUNIT YAJC"/>
    <property type="match status" value="1"/>
</dbReference>
<name>A0A968GBN8_9SPIO</name>
<evidence type="ECO:0000313" key="13">
    <source>
        <dbReference type="EMBL" id="NIZ46895.1"/>
    </source>
</evidence>
<comment type="subcellular location">
    <subcellularLocation>
        <location evidence="1">Cell membrane</location>
        <topology evidence="1">Single-pass membrane protein</topology>
    </subcellularLocation>
</comment>
<accession>A0A968GBN8</accession>
<dbReference type="Proteomes" id="UP000752013">
    <property type="component" value="Unassembled WGS sequence"/>
</dbReference>
<keyword evidence="5" id="KW-1003">Cell membrane</keyword>
<comment type="similarity">
    <text evidence="2">Belongs to the YajC family.</text>
</comment>
<evidence type="ECO:0000256" key="3">
    <source>
        <dbReference type="ARBA" id="ARBA00014962"/>
    </source>
</evidence>
<keyword evidence="14" id="KW-1185">Reference proteome</keyword>
<reference evidence="13" key="1">
    <citation type="submission" date="2020-03" db="EMBL/GenBank/DDBJ databases">
        <title>Spirochaetal bacteria isolated from arthropods constitute a novel genus Entomospira genus novum within the order Spirochaetales.</title>
        <authorList>
            <person name="Grana-Miraglia L."/>
            <person name="Sikutova S."/>
            <person name="Fingerle V."/>
            <person name="Sing A."/>
            <person name="Castillo-Ramirez S."/>
            <person name="Margos G."/>
            <person name="Rudolf I."/>
        </authorList>
    </citation>
    <scope>NUCLEOTIDE SEQUENCE</scope>
    <source>
        <strain evidence="13">BR208</strain>
    </source>
</reference>
<evidence type="ECO:0000256" key="12">
    <source>
        <dbReference type="SAM" id="Phobius"/>
    </source>
</evidence>
<dbReference type="EMBL" id="JAATLK010000001">
    <property type="protein sequence ID" value="NIZ46895.1"/>
    <property type="molecule type" value="Genomic_DNA"/>
</dbReference>
<evidence type="ECO:0000256" key="7">
    <source>
        <dbReference type="ARBA" id="ARBA00022927"/>
    </source>
</evidence>
<evidence type="ECO:0000256" key="1">
    <source>
        <dbReference type="ARBA" id="ARBA00004162"/>
    </source>
</evidence>
<dbReference type="PRINTS" id="PR01853">
    <property type="entry name" value="YAJCTRNLCASE"/>
</dbReference>
<evidence type="ECO:0000256" key="9">
    <source>
        <dbReference type="ARBA" id="ARBA00023010"/>
    </source>
</evidence>
<protein>
    <recommendedName>
        <fullName evidence="3">Sec translocon accessory complex subunit YajC</fullName>
    </recommendedName>
</protein>
<feature type="region of interest" description="Disordered" evidence="11">
    <location>
        <begin position="99"/>
        <end position="121"/>
    </location>
</feature>
<proteinExistence type="inferred from homology"/>
<keyword evidence="7" id="KW-0653">Protein transport</keyword>
<dbReference type="SMART" id="SM01323">
    <property type="entry name" value="YajC"/>
    <property type="match status" value="1"/>
</dbReference>
<organism evidence="13 14">
    <name type="scientific">Entomospira nematocerorum</name>
    <dbReference type="NCBI Taxonomy" id="2719987"/>
    <lineage>
        <taxon>Bacteria</taxon>
        <taxon>Pseudomonadati</taxon>
        <taxon>Spirochaetota</taxon>
        <taxon>Spirochaetia</taxon>
        <taxon>Spirochaetales</taxon>
        <taxon>Spirochaetaceae</taxon>
        <taxon>Entomospira</taxon>
    </lineage>
</organism>
<evidence type="ECO:0000256" key="4">
    <source>
        <dbReference type="ARBA" id="ARBA00022448"/>
    </source>
</evidence>
<keyword evidence="10 12" id="KW-0472">Membrane</keyword>
<dbReference type="GO" id="GO:0015031">
    <property type="term" value="P:protein transport"/>
    <property type="evidence" value="ECO:0007669"/>
    <property type="project" value="UniProtKB-KW"/>
</dbReference>
<evidence type="ECO:0000256" key="8">
    <source>
        <dbReference type="ARBA" id="ARBA00022989"/>
    </source>
</evidence>
<comment type="caution">
    <text evidence="13">The sequence shown here is derived from an EMBL/GenBank/DDBJ whole genome shotgun (WGS) entry which is preliminary data.</text>
</comment>
<feature type="transmembrane region" description="Helical" evidence="12">
    <location>
        <begin position="12"/>
        <end position="33"/>
    </location>
</feature>
<evidence type="ECO:0000256" key="11">
    <source>
        <dbReference type="SAM" id="MobiDB-lite"/>
    </source>
</evidence>
<sequence>MGQWVLQTQPGAGQTTGTMIMFGGMLLVFYFLLIRPSQKQQKELQKMRGNLKKGDKVITRGGIRGKVESIKEMDGQNIVVLLVDDNVKIEILSSYIDSLSRPLESAEKSSTKAKDKEKSKK</sequence>
<evidence type="ECO:0000313" key="14">
    <source>
        <dbReference type="Proteomes" id="UP000752013"/>
    </source>
</evidence>
<evidence type="ECO:0000256" key="2">
    <source>
        <dbReference type="ARBA" id="ARBA00006742"/>
    </source>
</evidence>
<dbReference type="InterPro" id="IPR003849">
    <property type="entry name" value="Preprotein_translocase_YajC"/>
</dbReference>